<sequence>MSTSSPVNPSDGSAQNPERRRFMKTVGLGTAAAGAAAAVGHVTLANAKETPARSEAPSLNYRETEHIRAFYATLRD</sequence>
<protein>
    <submittedName>
        <fullName evidence="2">Twin-arginine translocation signal domain-containing protein</fullName>
    </submittedName>
</protein>
<evidence type="ECO:0000256" key="1">
    <source>
        <dbReference type="ARBA" id="ARBA00022729"/>
    </source>
</evidence>
<dbReference type="InterPro" id="IPR014177">
    <property type="entry name" value="Formate_DH_TAT-contain"/>
</dbReference>
<proteinExistence type="predicted"/>
<accession>A0A7Y3TZ82</accession>
<evidence type="ECO:0000313" key="3">
    <source>
        <dbReference type="Proteomes" id="UP000588806"/>
    </source>
</evidence>
<comment type="caution">
    <text evidence="2">The sequence shown here is derived from an EMBL/GenBank/DDBJ whole genome shotgun (WGS) entry which is preliminary data.</text>
</comment>
<evidence type="ECO:0000313" key="2">
    <source>
        <dbReference type="EMBL" id="NOG32425.1"/>
    </source>
</evidence>
<gene>
    <name evidence="2" type="ORF">HLB35_12880</name>
</gene>
<dbReference type="InterPro" id="IPR019546">
    <property type="entry name" value="TAT_signal_bac_arc"/>
</dbReference>
<dbReference type="PROSITE" id="PS51318">
    <property type="entry name" value="TAT"/>
    <property type="match status" value="1"/>
</dbReference>
<dbReference type="Proteomes" id="UP000588806">
    <property type="component" value="Unassembled WGS sequence"/>
</dbReference>
<keyword evidence="1" id="KW-0732">Signal</keyword>
<dbReference type="RefSeq" id="WP_171702893.1">
    <property type="nucleotide sequence ID" value="NZ_JABFHI010000005.1"/>
</dbReference>
<dbReference type="NCBIfam" id="TIGR01409">
    <property type="entry name" value="TAT_signal_seq"/>
    <property type="match status" value="1"/>
</dbReference>
<keyword evidence="3" id="KW-1185">Reference proteome</keyword>
<dbReference type="PIRSF" id="PIRSF036704">
    <property type="entry name" value="UCP036704"/>
    <property type="match status" value="1"/>
</dbReference>
<dbReference type="InterPro" id="IPR006311">
    <property type="entry name" value="TAT_signal"/>
</dbReference>
<reference evidence="2 3" key="2">
    <citation type="submission" date="2020-06" db="EMBL/GenBank/DDBJ databases">
        <title>Halomonas songnenensis sp. nov., a moderately halophilic bacterium isolated from saline and alkaline soils.</title>
        <authorList>
            <person name="Jiang J."/>
            <person name="Pan Y."/>
        </authorList>
    </citation>
    <scope>NUCLEOTIDE SEQUENCE [LARGE SCALE GENOMIC DNA]</scope>
    <source>
        <strain evidence="2 3">TBZ9</strain>
    </source>
</reference>
<reference evidence="2 3" key="1">
    <citation type="submission" date="2020-05" db="EMBL/GenBank/DDBJ databases">
        <authorList>
            <person name="Ruan W."/>
            <person name="Jeon C.O."/>
            <person name="Chun B.H."/>
        </authorList>
    </citation>
    <scope>NUCLEOTIDE SEQUENCE [LARGE SCALE GENOMIC DNA]</scope>
    <source>
        <strain evidence="2 3">TBZ9</strain>
    </source>
</reference>
<name>A0A7Y3TZ82_9GAMM</name>
<organism evidence="2 3">
    <name type="scientific">Vreelandella azerica</name>
    <dbReference type="NCBI Taxonomy" id="2732867"/>
    <lineage>
        <taxon>Bacteria</taxon>
        <taxon>Pseudomonadati</taxon>
        <taxon>Pseudomonadota</taxon>
        <taxon>Gammaproteobacteria</taxon>
        <taxon>Oceanospirillales</taxon>
        <taxon>Halomonadaceae</taxon>
        <taxon>Vreelandella</taxon>
    </lineage>
</organism>
<dbReference type="EMBL" id="JABFHI010000005">
    <property type="protein sequence ID" value="NOG32425.1"/>
    <property type="molecule type" value="Genomic_DNA"/>
</dbReference>
<dbReference type="AlphaFoldDB" id="A0A7Y3TZ82"/>
<dbReference type="NCBIfam" id="TIGR02811">
    <property type="entry name" value="formate_TAT"/>
    <property type="match status" value="1"/>
</dbReference>